<name>A0A6B3RJX6_9RHOB</name>
<dbReference type="Proteomes" id="UP000481421">
    <property type="component" value="Unassembled WGS sequence"/>
</dbReference>
<dbReference type="RefSeq" id="WP_164609209.1">
    <property type="nucleotide sequence ID" value="NZ_JAAIKE010000001.1"/>
</dbReference>
<sequence>MSAAPHLTVITPNDLPVYPISPDERLDGNSFVKWNTSRWLASRTFKLMPWEMQGMHRALFDFCQSETPVGTLPDDDEELAFMLRLDVRRLKEIRAMEFGALRNWTRCLCDGRVRLMHPVVTEQVQDALERRALAVLSKEEKAVSMRLDRLRKGLMEQGWSKDVVRDDVLIRRMDEWLLEKRKGKRTVEVYRSAMLHAVQERWIGADVMRGL</sequence>
<accession>A0A6B3RJX6</accession>
<reference evidence="1 2" key="1">
    <citation type="submission" date="2020-02" db="EMBL/GenBank/DDBJ databases">
        <title>Rhodobacter algicola sp. nov., isolated from microalga culture.</title>
        <authorList>
            <person name="Park C.-Y."/>
        </authorList>
    </citation>
    <scope>NUCLEOTIDE SEQUENCE [LARGE SCALE GENOMIC DNA]</scope>
    <source>
        <strain evidence="1 2">ETT8</strain>
    </source>
</reference>
<organism evidence="1 2">
    <name type="scientific">Pseudotabrizicola algicola</name>
    <dbReference type="NCBI Taxonomy" id="2709381"/>
    <lineage>
        <taxon>Bacteria</taxon>
        <taxon>Pseudomonadati</taxon>
        <taxon>Pseudomonadota</taxon>
        <taxon>Alphaproteobacteria</taxon>
        <taxon>Rhodobacterales</taxon>
        <taxon>Paracoccaceae</taxon>
        <taxon>Pseudotabrizicola</taxon>
    </lineage>
</organism>
<proteinExistence type="predicted"/>
<evidence type="ECO:0000313" key="2">
    <source>
        <dbReference type="Proteomes" id="UP000481421"/>
    </source>
</evidence>
<gene>
    <name evidence="1" type="ORF">G3572_03200</name>
</gene>
<dbReference type="AlphaFoldDB" id="A0A6B3RJX6"/>
<dbReference type="EMBL" id="JAAIKE010000001">
    <property type="protein sequence ID" value="NEX45198.1"/>
    <property type="molecule type" value="Genomic_DNA"/>
</dbReference>
<keyword evidence="2" id="KW-1185">Reference proteome</keyword>
<comment type="caution">
    <text evidence="1">The sequence shown here is derived from an EMBL/GenBank/DDBJ whole genome shotgun (WGS) entry which is preliminary data.</text>
</comment>
<protein>
    <submittedName>
        <fullName evidence="1">Uncharacterized protein</fullName>
    </submittedName>
</protein>
<evidence type="ECO:0000313" key="1">
    <source>
        <dbReference type="EMBL" id="NEX45198.1"/>
    </source>
</evidence>